<gene>
    <name evidence="6" type="primary">AC3</name>
</gene>
<organism evidence="6">
    <name type="scientific">Corchorus golden mosaic virus [Bangladesh:Kishoreganj:2013]</name>
    <dbReference type="NCBI Taxonomy" id="1517539"/>
    <lineage>
        <taxon>Viruses</taxon>
        <taxon>Monodnaviria</taxon>
        <taxon>Shotokuvirae</taxon>
        <taxon>Cressdnaviricota</taxon>
        <taxon>Repensiviricetes</taxon>
        <taxon>Geplafuvirales</taxon>
        <taxon>Geminiviridae</taxon>
        <taxon>Begomovirus</taxon>
        <taxon>Begomovirus corchori</taxon>
        <taxon>Corchorus golden mosaic virus</taxon>
    </lineage>
</organism>
<dbReference type="EMBL" id="AB971848">
    <property type="protein sequence ID" value="BAP91228.1"/>
    <property type="molecule type" value="Genomic_DNA"/>
</dbReference>
<proteinExistence type="inferred from homology"/>
<protein>
    <recommendedName>
        <fullName evidence="5">Replication enhancer</fullName>
        <shortName evidence="5">REn</shortName>
    </recommendedName>
</protein>
<dbReference type="PRINTS" id="PR00231">
    <property type="entry name" value="GEMCOATAL3"/>
</dbReference>
<evidence type="ECO:0000256" key="2">
    <source>
        <dbReference type="ARBA" id="ARBA00022581"/>
    </source>
</evidence>
<dbReference type="Pfam" id="PF01407">
    <property type="entry name" value="Gemini_AL3"/>
    <property type="match status" value="1"/>
</dbReference>
<evidence type="ECO:0000256" key="1">
    <source>
        <dbReference type="ARBA" id="ARBA00009424"/>
    </source>
</evidence>
<evidence type="ECO:0000256" key="5">
    <source>
        <dbReference type="RuleBase" id="RU363029"/>
    </source>
</evidence>
<reference evidence="6" key="1">
    <citation type="submission" date="2014-06" db="EMBL/GenBank/DDBJ databases">
        <title>Genomic variability of Corchorus golden mosaic virus origanating from Bangladesh.</title>
        <authorList>
            <person name="Hasan M.M."/>
            <person name="Hirata K."/>
            <person name="Sano Y."/>
        </authorList>
    </citation>
    <scope>NUCLEOTIDE SEQUENCE</scope>
    <source>
        <strain evidence="6">Bangladesh:Kishoreganj:2013</strain>
    </source>
</reference>
<comment type="function">
    <text evidence="3">Increases viral DNA accumulation. Enhances infectivity and symptom expression.</text>
</comment>
<dbReference type="GO" id="GO:0016032">
    <property type="term" value="P:viral process"/>
    <property type="evidence" value="ECO:0007669"/>
    <property type="project" value="InterPro"/>
</dbReference>
<sequence>MDLRTGDPITAYQAESSVFTWRVPNPLYFKIISATDLGARHLLWLQIRFNHNLRKALQLHKCYLNFMVWTTSRWRISSFCLVFSSRIRRYLDDLGAIGINNVIRAVAHAADTLVYVHVEEQNHIIKFNIY</sequence>
<name>A0A0A8IC64_9GEMI</name>
<comment type="similarity">
    <text evidence="1 5">Belongs to the geminiviridae replication enhancer protein family.</text>
</comment>
<comment type="subunit">
    <text evidence="4 5">Homooligomer. Interacts with the replication-associated protein (REP). Interacts with host proliferating cell nuclear antigen (PCNA). Interacts with host retinoblastoma-related protein 1 (RBR1), and may thereby deregulate the host cell cycle. Oligomerization and interaction with PCNA are necessary for optimal replication enhancement.</text>
</comment>
<evidence type="ECO:0000313" key="6">
    <source>
        <dbReference type="EMBL" id="BAP91228.1"/>
    </source>
</evidence>
<evidence type="ECO:0000256" key="3">
    <source>
        <dbReference type="ARBA" id="ARBA00025603"/>
    </source>
</evidence>
<dbReference type="InterPro" id="IPR000657">
    <property type="entry name" value="Gemini_AL3"/>
</dbReference>
<evidence type="ECO:0000256" key="4">
    <source>
        <dbReference type="ARBA" id="ARBA00025955"/>
    </source>
</evidence>
<accession>A0A0A8IC64</accession>
<keyword evidence="2 5" id="KW-0945">Host-virus interaction</keyword>